<evidence type="ECO:0000313" key="3">
    <source>
        <dbReference type="Proteomes" id="UP000244005"/>
    </source>
</evidence>
<feature type="compositionally biased region" description="Basic and acidic residues" evidence="1">
    <location>
        <begin position="72"/>
        <end position="81"/>
    </location>
</feature>
<sequence>MCRLAIVGPSRSTKFRKAVFCVYTNGRRGHGPCRKICPLCGFQSQWSHACLLSRSHNQKIQSVRTSLQSFPEENKQKDAADQRTLQHGCQGDRSSSATYAVEFVGPLMRYLLLQVPGPKAPPLHDISLIIFHIFLILRSLARIILKRRPACEIQVLVEKIWRWKKKSPQKHSAQQIFAPDRGAETSKEVRKRDSDKPCLAQSSVSGSHGFLICWGGKHFDRL</sequence>
<dbReference type="Gramene" id="Mp5g22110.1">
    <property type="protein sequence ID" value="Mp5g22110.1.cds"/>
    <property type="gene ID" value="Mp5g22110"/>
</dbReference>
<dbReference type="AlphaFoldDB" id="A0A2R6W3C4"/>
<feature type="compositionally biased region" description="Basic and acidic residues" evidence="1">
    <location>
        <begin position="181"/>
        <end position="195"/>
    </location>
</feature>
<feature type="region of interest" description="Disordered" evidence="1">
    <location>
        <begin position="171"/>
        <end position="195"/>
    </location>
</feature>
<protein>
    <submittedName>
        <fullName evidence="2">Uncharacterized protein</fullName>
    </submittedName>
</protein>
<gene>
    <name evidence="2" type="ORF">MARPO_0166s0005</name>
</gene>
<feature type="compositionally biased region" description="Polar residues" evidence="1">
    <location>
        <begin position="83"/>
        <end position="92"/>
    </location>
</feature>
<feature type="region of interest" description="Disordered" evidence="1">
    <location>
        <begin position="67"/>
        <end position="92"/>
    </location>
</feature>
<organism evidence="2 3">
    <name type="scientific">Marchantia polymorpha</name>
    <name type="common">Common liverwort</name>
    <name type="synonym">Marchantia aquatica</name>
    <dbReference type="NCBI Taxonomy" id="3197"/>
    <lineage>
        <taxon>Eukaryota</taxon>
        <taxon>Viridiplantae</taxon>
        <taxon>Streptophyta</taxon>
        <taxon>Embryophyta</taxon>
        <taxon>Marchantiophyta</taxon>
        <taxon>Marchantiopsida</taxon>
        <taxon>Marchantiidae</taxon>
        <taxon>Marchantiales</taxon>
        <taxon>Marchantiaceae</taxon>
        <taxon>Marchantia</taxon>
    </lineage>
</organism>
<accession>A0A2R6W3C4</accession>
<dbReference type="EMBL" id="KZ772836">
    <property type="protein sequence ID" value="PTQ28346.1"/>
    <property type="molecule type" value="Genomic_DNA"/>
</dbReference>
<dbReference type="Proteomes" id="UP000244005">
    <property type="component" value="Unassembled WGS sequence"/>
</dbReference>
<proteinExistence type="predicted"/>
<evidence type="ECO:0000313" key="2">
    <source>
        <dbReference type="EMBL" id="PTQ28346.1"/>
    </source>
</evidence>
<reference evidence="3" key="1">
    <citation type="journal article" date="2017" name="Cell">
        <title>Insights into land plant evolution garnered from the Marchantia polymorpha genome.</title>
        <authorList>
            <person name="Bowman J.L."/>
            <person name="Kohchi T."/>
            <person name="Yamato K.T."/>
            <person name="Jenkins J."/>
            <person name="Shu S."/>
            <person name="Ishizaki K."/>
            <person name="Yamaoka S."/>
            <person name="Nishihama R."/>
            <person name="Nakamura Y."/>
            <person name="Berger F."/>
            <person name="Adam C."/>
            <person name="Aki S.S."/>
            <person name="Althoff F."/>
            <person name="Araki T."/>
            <person name="Arteaga-Vazquez M.A."/>
            <person name="Balasubrmanian S."/>
            <person name="Barry K."/>
            <person name="Bauer D."/>
            <person name="Boehm C.R."/>
            <person name="Briginshaw L."/>
            <person name="Caballero-Perez J."/>
            <person name="Catarino B."/>
            <person name="Chen F."/>
            <person name="Chiyoda S."/>
            <person name="Chovatia M."/>
            <person name="Davies K.M."/>
            <person name="Delmans M."/>
            <person name="Demura T."/>
            <person name="Dierschke T."/>
            <person name="Dolan L."/>
            <person name="Dorantes-Acosta A.E."/>
            <person name="Eklund D.M."/>
            <person name="Florent S.N."/>
            <person name="Flores-Sandoval E."/>
            <person name="Fujiyama A."/>
            <person name="Fukuzawa H."/>
            <person name="Galik B."/>
            <person name="Grimanelli D."/>
            <person name="Grimwood J."/>
            <person name="Grossniklaus U."/>
            <person name="Hamada T."/>
            <person name="Haseloff J."/>
            <person name="Hetherington A.J."/>
            <person name="Higo A."/>
            <person name="Hirakawa Y."/>
            <person name="Hundley H.N."/>
            <person name="Ikeda Y."/>
            <person name="Inoue K."/>
            <person name="Inoue S.I."/>
            <person name="Ishida S."/>
            <person name="Jia Q."/>
            <person name="Kakita M."/>
            <person name="Kanazawa T."/>
            <person name="Kawai Y."/>
            <person name="Kawashima T."/>
            <person name="Kennedy M."/>
            <person name="Kinose K."/>
            <person name="Kinoshita T."/>
            <person name="Kohara Y."/>
            <person name="Koide E."/>
            <person name="Komatsu K."/>
            <person name="Kopischke S."/>
            <person name="Kubo M."/>
            <person name="Kyozuka J."/>
            <person name="Lagercrantz U."/>
            <person name="Lin S.S."/>
            <person name="Lindquist E."/>
            <person name="Lipzen A.M."/>
            <person name="Lu C.W."/>
            <person name="De Luna E."/>
            <person name="Martienssen R.A."/>
            <person name="Minamino N."/>
            <person name="Mizutani M."/>
            <person name="Mizutani M."/>
            <person name="Mochizuki N."/>
            <person name="Monte I."/>
            <person name="Mosher R."/>
            <person name="Nagasaki H."/>
            <person name="Nakagami H."/>
            <person name="Naramoto S."/>
            <person name="Nishitani K."/>
            <person name="Ohtani M."/>
            <person name="Okamoto T."/>
            <person name="Okumura M."/>
            <person name="Phillips J."/>
            <person name="Pollak B."/>
            <person name="Reinders A."/>
            <person name="Rovekamp M."/>
            <person name="Sano R."/>
            <person name="Sawa S."/>
            <person name="Schmid M.W."/>
            <person name="Shirakawa M."/>
            <person name="Solano R."/>
            <person name="Spunde A."/>
            <person name="Suetsugu N."/>
            <person name="Sugano S."/>
            <person name="Sugiyama A."/>
            <person name="Sun R."/>
            <person name="Suzuki Y."/>
            <person name="Takenaka M."/>
            <person name="Takezawa D."/>
            <person name="Tomogane H."/>
            <person name="Tsuzuki M."/>
            <person name="Ueda T."/>
            <person name="Umeda M."/>
            <person name="Ward J.M."/>
            <person name="Watanabe Y."/>
            <person name="Yazaki K."/>
            <person name="Yokoyama R."/>
            <person name="Yoshitake Y."/>
            <person name="Yotsui I."/>
            <person name="Zachgo S."/>
            <person name="Schmutz J."/>
        </authorList>
    </citation>
    <scope>NUCLEOTIDE SEQUENCE [LARGE SCALE GENOMIC DNA]</scope>
    <source>
        <strain evidence="3">Tak-1</strain>
    </source>
</reference>
<keyword evidence="3" id="KW-1185">Reference proteome</keyword>
<evidence type="ECO:0000256" key="1">
    <source>
        <dbReference type="SAM" id="MobiDB-lite"/>
    </source>
</evidence>
<name>A0A2R6W3C4_MARPO</name>